<proteinExistence type="predicted"/>
<evidence type="ECO:0000313" key="1">
    <source>
        <dbReference type="EMBL" id="CCJ51965.1"/>
    </source>
</evidence>
<evidence type="ECO:0000313" key="2">
    <source>
        <dbReference type="Proteomes" id="UP000007564"/>
    </source>
</evidence>
<sequence length="39" mass="4581">MLQRAAAMPITASDPLLRIKAVERAIQQVKWMYPWHFRG</sequence>
<name>A0A0C6NZE5_BORBO</name>
<reference evidence="1 2" key="1">
    <citation type="journal article" date="2012" name="BMC Genomics">
        <title>Comparative genomics of the classical Bordetella subspecies: the evolution and exchange of virulence-associated diversity amongst closely related pathogens.</title>
        <authorList>
            <person name="Park J."/>
            <person name="Zhang Y."/>
            <person name="Buboltz A.M."/>
            <person name="Zhang X."/>
            <person name="Schuster S.C."/>
            <person name="Ahuja U."/>
            <person name="Liu M."/>
            <person name="Miller J.F."/>
            <person name="Sebaihia M."/>
            <person name="Bentley S.D."/>
            <person name="Parkhill J."/>
            <person name="Harvill E.T."/>
        </authorList>
    </citation>
    <scope>NUCLEOTIDE SEQUENCE [LARGE SCALE GENOMIC DNA]</scope>
    <source>
        <strain evidence="1 2">253</strain>
    </source>
</reference>
<organism evidence="1 2">
    <name type="scientific">Bordetella bronchiseptica 253</name>
    <dbReference type="NCBI Taxonomy" id="568707"/>
    <lineage>
        <taxon>Bacteria</taxon>
        <taxon>Pseudomonadati</taxon>
        <taxon>Pseudomonadota</taxon>
        <taxon>Betaproteobacteria</taxon>
        <taxon>Burkholderiales</taxon>
        <taxon>Alcaligenaceae</taxon>
        <taxon>Bordetella</taxon>
    </lineage>
</organism>
<dbReference type="HOGENOM" id="CLU_3305663_0_0_4"/>
<protein>
    <submittedName>
        <fullName evidence="1">Bbp39</fullName>
    </submittedName>
</protein>
<gene>
    <name evidence="1" type="ORF">BN112_0047</name>
</gene>
<dbReference type="OrthoDB" id="8643574at2"/>
<dbReference type="EMBL" id="HE965806">
    <property type="protein sequence ID" value="CCJ51965.1"/>
    <property type="molecule type" value="Genomic_DNA"/>
</dbReference>
<accession>A0A0C6NZE5</accession>
<dbReference type="AlphaFoldDB" id="A0A0C6NZE5"/>
<dbReference type="KEGG" id="bbh:BN112_0047"/>
<dbReference type="Proteomes" id="UP000007564">
    <property type="component" value="Chromosome"/>
</dbReference>